<keyword evidence="1" id="KW-0472">Membrane</keyword>
<keyword evidence="1" id="KW-1133">Transmembrane helix</keyword>
<sequence length="283" mass="28308">MSYYITDGAPRSSAFPPLYENMFSTLQAAVVLGFTILPALASGPLPRKIVARELVVRDDGTIPALLRSPFPRSTDGLVVRQAGTCAVGFLPCSDGSGCCPIGEYCGTWGGLLGCCPNGETCVANDSQECDYVGYTLCSGEDFCCPTGDLCYRDSTGSPACSDLSSGGGTSSLISSAFGGTTFISGTTKAAVTSATVSRSVTSSIGFTTNVQAGTLSSTPSATRSTIATVTGGDASSSSGSTSAASSQTTGLSGLGGNGAGATGVSFNIFALAICSTLGFIIFN</sequence>
<dbReference type="OrthoDB" id="5358959at2759"/>
<dbReference type="AlphaFoldDB" id="A0A2H3EDB4"/>
<evidence type="ECO:0000256" key="1">
    <source>
        <dbReference type="SAM" id="Phobius"/>
    </source>
</evidence>
<keyword evidence="1" id="KW-0812">Transmembrane</keyword>
<gene>
    <name evidence="2" type="ORF">ARMGADRAFT_1075284</name>
</gene>
<feature type="transmembrane region" description="Helical" evidence="1">
    <location>
        <begin position="264"/>
        <end position="282"/>
    </location>
</feature>
<reference evidence="3" key="1">
    <citation type="journal article" date="2017" name="Nat. Ecol. Evol.">
        <title>Genome expansion and lineage-specific genetic innovations in the forest pathogenic fungi Armillaria.</title>
        <authorList>
            <person name="Sipos G."/>
            <person name="Prasanna A.N."/>
            <person name="Walter M.C."/>
            <person name="O'Connor E."/>
            <person name="Balint B."/>
            <person name="Krizsan K."/>
            <person name="Kiss B."/>
            <person name="Hess J."/>
            <person name="Varga T."/>
            <person name="Slot J."/>
            <person name="Riley R."/>
            <person name="Boka B."/>
            <person name="Rigling D."/>
            <person name="Barry K."/>
            <person name="Lee J."/>
            <person name="Mihaltcheva S."/>
            <person name="LaButti K."/>
            <person name="Lipzen A."/>
            <person name="Waldron R."/>
            <person name="Moloney N.M."/>
            <person name="Sperisen C."/>
            <person name="Kredics L."/>
            <person name="Vagvoelgyi C."/>
            <person name="Patrignani A."/>
            <person name="Fitzpatrick D."/>
            <person name="Nagy I."/>
            <person name="Doyle S."/>
            <person name="Anderson J.B."/>
            <person name="Grigoriev I.V."/>
            <person name="Gueldener U."/>
            <person name="Muensterkoetter M."/>
            <person name="Nagy L.G."/>
        </authorList>
    </citation>
    <scope>NUCLEOTIDE SEQUENCE [LARGE SCALE GENOMIC DNA]</scope>
    <source>
        <strain evidence="3">Ar21-2</strain>
    </source>
</reference>
<organism evidence="2 3">
    <name type="scientific">Armillaria gallica</name>
    <name type="common">Bulbous honey fungus</name>
    <name type="synonym">Armillaria bulbosa</name>
    <dbReference type="NCBI Taxonomy" id="47427"/>
    <lineage>
        <taxon>Eukaryota</taxon>
        <taxon>Fungi</taxon>
        <taxon>Dikarya</taxon>
        <taxon>Basidiomycota</taxon>
        <taxon>Agaricomycotina</taxon>
        <taxon>Agaricomycetes</taxon>
        <taxon>Agaricomycetidae</taxon>
        <taxon>Agaricales</taxon>
        <taxon>Marasmiineae</taxon>
        <taxon>Physalacriaceae</taxon>
        <taxon>Armillaria</taxon>
    </lineage>
</organism>
<protein>
    <submittedName>
        <fullName evidence="2">Uncharacterized protein</fullName>
    </submittedName>
</protein>
<evidence type="ECO:0000313" key="2">
    <source>
        <dbReference type="EMBL" id="PBK98443.1"/>
    </source>
</evidence>
<proteinExistence type="predicted"/>
<dbReference type="STRING" id="47427.A0A2H3EDB4"/>
<keyword evidence="3" id="KW-1185">Reference proteome</keyword>
<dbReference type="Proteomes" id="UP000217790">
    <property type="component" value="Unassembled WGS sequence"/>
</dbReference>
<dbReference type="EMBL" id="KZ293648">
    <property type="protein sequence ID" value="PBK98443.1"/>
    <property type="molecule type" value="Genomic_DNA"/>
</dbReference>
<dbReference type="OMA" id="NDSQECD"/>
<dbReference type="InParanoid" id="A0A2H3EDB4"/>
<accession>A0A2H3EDB4</accession>
<name>A0A2H3EDB4_ARMGA</name>
<evidence type="ECO:0000313" key="3">
    <source>
        <dbReference type="Proteomes" id="UP000217790"/>
    </source>
</evidence>